<feature type="compositionally biased region" description="Polar residues" evidence="1">
    <location>
        <begin position="147"/>
        <end position="157"/>
    </location>
</feature>
<organism evidence="2 3">
    <name type="scientific">Lactuca saligna</name>
    <name type="common">Willowleaf lettuce</name>
    <dbReference type="NCBI Taxonomy" id="75948"/>
    <lineage>
        <taxon>Eukaryota</taxon>
        <taxon>Viridiplantae</taxon>
        <taxon>Streptophyta</taxon>
        <taxon>Embryophyta</taxon>
        <taxon>Tracheophyta</taxon>
        <taxon>Spermatophyta</taxon>
        <taxon>Magnoliopsida</taxon>
        <taxon>eudicotyledons</taxon>
        <taxon>Gunneridae</taxon>
        <taxon>Pentapetalae</taxon>
        <taxon>asterids</taxon>
        <taxon>campanulids</taxon>
        <taxon>Asterales</taxon>
        <taxon>Asteraceae</taxon>
        <taxon>Cichorioideae</taxon>
        <taxon>Cichorieae</taxon>
        <taxon>Lactucinae</taxon>
        <taxon>Lactuca</taxon>
    </lineage>
</organism>
<name>A0AA35VZC0_LACSI</name>
<reference evidence="2" key="1">
    <citation type="submission" date="2023-04" db="EMBL/GenBank/DDBJ databases">
        <authorList>
            <person name="Vijverberg K."/>
            <person name="Xiong W."/>
            <person name="Schranz E."/>
        </authorList>
    </citation>
    <scope>NUCLEOTIDE SEQUENCE</scope>
</reference>
<evidence type="ECO:0000313" key="2">
    <source>
        <dbReference type="EMBL" id="CAI9271752.1"/>
    </source>
</evidence>
<protein>
    <submittedName>
        <fullName evidence="2">Uncharacterized protein</fullName>
    </submittedName>
</protein>
<sequence length="157" mass="18607">MPLTRDEDFIDLFTQTRNDSVASMEEVYGEVKETHVDARDVQKRDVQEKEIKERYVLEEEVEVREVEEEEVKGKYVEEEEVEGRYVKEEEVEGIEVREEEVEEREVRARMIPLGPGSYNFHREKKRTPSERIRKLKLRKMVEDADGGSSSKSPWVLD</sequence>
<dbReference type="EMBL" id="OX465078">
    <property type="protein sequence ID" value="CAI9271752.1"/>
    <property type="molecule type" value="Genomic_DNA"/>
</dbReference>
<evidence type="ECO:0000313" key="3">
    <source>
        <dbReference type="Proteomes" id="UP001177003"/>
    </source>
</evidence>
<accession>A0AA35VZC0</accession>
<keyword evidence="3" id="KW-1185">Reference proteome</keyword>
<proteinExistence type="predicted"/>
<feature type="region of interest" description="Disordered" evidence="1">
    <location>
        <begin position="138"/>
        <end position="157"/>
    </location>
</feature>
<gene>
    <name evidence="2" type="ORF">LSALG_LOCUS12013</name>
</gene>
<evidence type="ECO:0000256" key="1">
    <source>
        <dbReference type="SAM" id="MobiDB-lite"/>
    </source>
</evidence>
<dbReference type="AlphaFoldDB" id="A0AA35VZC0"/>
<dbReference type="Proteomes" id="UP001177003">
    <property type="component" value="Chromosome 2"/>
</dbReference>